<dbReference type="InterPro" id="IPR020097">
    <property type="entry name" value="PsdUridine_synth_TruA_a/b_dom"/>
</dbReference>
<dbReference type="Gene3D" id="3.30.70.580">
    <property type="entry name" value="Pseudouridine synthase I, catalytic domain, N-terminal subdomain"/>
    <property type="match status" value="1"/>
</dbReference>
<evidence type="ECO:0000259" key="8">
    <source>
        <dbReference type="Pfam" id="PF01416"/>
    </source>
</evidence>
<dbReference type="InterPro" id="IPR020095">
    <property type="entry name" value="PsdUridine_synth_TruA_C"/>
</dbReference>
<dbReference type="Pfam" id="PF01416">
    <property type="entry name" value="PseudoU_synth_1"/>
    <property type="match status" value="2"/>
</dbReference>
<evidence type="ECO:0000256" key="5">
    <source>
        <dbReference type="PIRSR" id="PIRSR001430-1"/>
    </source>
</evidence>
<comment type="caution">
    <text evidence="4">Lacks conserved residue(s) required for the propagation of feature annotation.</text>
</comment>
<protein>
    <recommendedName>
        <fullName evidence="4">tRNA pseudouridine synthase A</fullName>
        <ecNumber evidence="4">5.4.99.12</ecNumber>
    </recommendedName>
    <alternativeName>
        <fullName evidence="4">tRNA pseudouridine(38-40) synthase</fullName>
    </alternativeName>
    <alternativeName>
        <fullName evidence="4">tRNA pseudouridylate synthase I</fullName>
    </alternativeName>
    <alternativeName>
        <fullName evidence="4">tRNA-uridine isomerase I</fullName>
    </alternativeName>
</protein>
<comment type="caution">
    <text evidence="9">The sequence shown here is derived from an EMBL/GenBank/DDBJ whole genome shotgun (WGS) entry which is preliminary data.</text>
</comment>
<comment type="subunit">
    <text evidence="4">Homodimer.</text>
</comment>
<dbReference type="AlphaFoldDB" id="A0A2N3Q0M7"/>
<dbReference type="OrthoDB" id="9811823at2"/>
<feature type="domain" description="Pseudouridine synthase I TruA alpha/beta" evidence="8">
    <location>
        <begin position="146"/>
        <end position="248"/>
    </location>
</feature>
<evidence type="ECO:0000256" key="3">
    <source>
        <dbReference type="ARBA" id="ARBA00023235"/>
    </source>
</evidence>
<dbReference type="GO" id="GO:0031119">
    <property type="term" value="P:tRNA pseudouridine synthesis"/>
    <property type="evidence" value="ECO:0007669"/>
    <property type="project" value="UniProtKB-UniRule"/>
</dbReference>
<gene>
    <name evidence="4" type="primary">truA</name>
    <name evidence="9" type="ORF">CWS72_03525</name>
</gene>
<dbReference type="NCBIfam" id="TIGR00071">
    <property type="entry name" value="hisT_truA"/>
    <property type="match status" value="1"/>
</dbReference>
<dbReference type="EC" id="5.4.99.12" evidence="4"/>
<evidence type="ECO:0000313" key="9">
    <source>
        <dbReference type="EMBL" id="PKU26203.1"/>
    </source>
</evidence>
<dbReference type="EMBL" id="PIUM01000002">
    <property type="protein sequence ID" value="PKU26203.1"/>
    <property type="molecule type" value="Genomic_DNA"/>
</dbReference>
<comment type="similarity">
    <text evidence="1 4 7">Belongs to the tRNA pseudouridine synthase TruA family.</text>
</comment>
<evidence type="ECO:0000256" key="1">
    <source>
        <dbReference type="ARBA" id="ARBA00009375"/>
    </source>
</evidence>
<evidence type="ECO:0000256" key="4">
    <source>
        <dbReference type="HAMAP-Rule" id="MF_00171"/>
    </source>
</evidence>
<feature type="binding site" evidence="4 6">
    <location>
        <position position="113"/>
    </location>
    <ligand>
        <name>substrate</name>
    </ligand>
</feature>
<dbReference type="GO" id="GO:0003723">
    <property type="term" value="F:RNA binding"/>
    <property type="evidence" value="ECO:0007669"/>
    <property type="project" value="InterPro"/>
</dbReference>
<dbReference type="InterPro" id="IPR020094">
    <property type="entry name" value="TruA/RsuA/RluB/E/F_N"/>
</dbReference>
<dbReference type="FunFam" id="3.30.70.580:FF:000001">
    <property type="entry name" value="tRNA pseudouridine synthase A"/>
    <property type="match status" value="1"/>
</dbReference>
<dbReference type="PANTHER" id="PTHR11142:SF0">
    <property type="entry name" value="TRNA PSEUDOURIDINE SYNTHASE-LIKE 1"/>
    <property type="match status" value="1"/>
</dbReference>
<keyword evidence="3 4" id="KW-0413">Isomerase</keyword>
<dbReference type="Gene3D" id="3.30.70.660">
    <property type="entry name" value="Pseudouridine synthase I, catalytic domain, C-terminal subdomain"/>
    <property type="match status" value="1"/>
</dbReference>
<dbReference type="Proteomes" id="UP000233293">
    <property type="component" value="Unassembled WGS sequence"/>
</dbReference>
<dbReference type="PANTHER" id="PTHR11142">
    <property type="entry name" value="PSEUDOURIDYLATE SYNTHASE"/>
    <property type="match status" value="1"/>
</dbReference>
<dbReference type="SUPFAM" id="SSF55120">
    <property type="entry name" value="Pseudouridine synthase"/>
    <property type="match status" value="1"/>
</dbReference>
<feature type="active site" description="Nucleophile" evidence="4 5">
    <location>
        <position position="52"/>
    </location>
</feature>
<evidence type="ECO:0000256" key="6">
    <source>
        <dbReference type="PIRSR" id="PIRSR001430-2"/>
    </source>
</evidence>
<evidence type="ECO:0000256" key="7">
    <source>
        <dbReference type="RuleBase" id="RU003792"/>
    </source>
</evidence>
<dbReference type="RefSeq" id="WP_101249165.1">
    <property type="nucleotide sequence ID" value="NZ_PIUM01000002.1"/>
</dbReference>
<proteinExistence type="inferred from homology"/>
<accession>A0A2N3Q0M7</accession>
<dbReference type="CDD" id="cd02570">
    <property type="entry name" value="PseudoU_synth_EcTruA"/>
    <property type="match status" value="1"/>
</dbReference>
<feature type="domain" description="Pseudouridine synthase I TruA alpha/beta" evidence="8">
    <location>
        <begin position="8"/>
        <end position="106"/>
    </location>
</feature>
<comment type="function">
    <text evidence="4">Formation of pseudouridine at positions 38, 39 and 40 in the anticodon stem and loop of transfer RNAs.</text>
</comment>
<reference evidence="10" key="1">
    <citation type="submission" date="2017-12" db="EMBL/GenBank/DDBJ databases">
        <title>Draft genome sequence of Telmatospirillum siberiense 26-4b1T, an acidotolerant peatland alphaproteobacterium potentially involved in sulfur cycling.</title>
        <authorList>
            <person name="Hausmann B."/>
            <person name="Pjevac P."/>
            <person name="Schreck K."/>
            <person name="Herbold C.W."/>
            <person name="Daims H."/>
            <person name="Wagner M."/>
            <person name="Pester M."/>
            <person name="Loy A."/>
        </authorList>
    </citation>
    <scope>NUCLEOTIDE SEQUENCE [LARGE SCALE GENOMIC DNA]</scope>
    <source>
        <strain evidence="10">26-4b1</strain>
    </source>
</reference>
<comment type="catalytic activity">
    <reaction evidence="4 7">
        <text>uridine(38/39/40) in tRNA = pseudouridine(38/39/40) in tRNA</text>
        <dbReference type="Rhea" id="RHEA:22376"/>
        <dbReference type="Rhea" id="RHEA-COMP:10085"/>
        <dbReference type="Rhea" id="RHEA-COMP:10087"/>
        <dbReference type="ChEBI" id="CHEBI:65314"/>
        <dbReference type="ChEBI" id="CHEBI:65315"/>
        <dbReference type="EC" id="5.4.99.12"/>
    </reaction>
</comment>
<keyword evidence="10" id="KW-1185">Reference proteome</keyword>
<evidence type="ECO:0000256" key="2">
    <source>
        <dbReference type="ARBA" id="ARBA00022694"/>
    </source>
</evidence>
<evidence type="ECO:0000313" key="10">
    <source>
        <dbReference type="Proteomes" id="UP000233293"/>
    </source>
</evidence>
<dbReference type="PIRSF" id="PIRSF001430">
    <property type="entry name" value="tRNA_psdUrid_synth"/>
    <property type="match status" value="1"/>
</dbReference>
<keyword evidence="2 4" id="KW-0819">tRNA processing</keyword>
<organism evidence="9 10">
    <name type="scientific">Telmatospirillum siberiense</name>
    <dbReference type="NCBI Taxonomy" id="382514"/>
    <lineage>
        <taxon>Bacteria</taxon>
        <taxon>Pseudomonadati</taxon>
        <taxon>Pseudomonadota</taxon>
        <taxon>Alphaproteobacteria</taxon>
        <taxon>Rhodospirillales</taxon>
        <taxon>Rhodospirillaceae</taxon>
        <taxon>Telmatospirillum</taxon>
    </lineage>
</organism>
<sequence length="261" mass="28698">MPRYKLTVEYDGTGLVGWQRQDNGLSVQAILETAVFRLSGTEVGVAGAGRTDAGVHATGQVAHIDLVKAFHPDRVRDGLNFWLRGEDAPVSVVAAEVVPDDFHARFSAIGRRYLYRIVDRRPPPVLDLHRVMWVHRRLDVDAMHLAAQNLVGHHDFTSFRASECQSATPVKTLDRLDVLRVGEEIHVVAWARSFLHHQVRNMVGTLRLVGEGKWGGEDVVRILAARDRAKAGPTAAPQGLYLTDVIYPDVVGGEGGAAPVR</sequence>
<dbReference type="InterPro" id="IPR020103">
    <property type="entry name" value="PsdUridine_synth_cat_dom_sf"/>
</dbReference>
<dbReference type="HAMAP" id="MF_00171">
    <property type="entry name" value="TruA"/>
    <property type="match status" value="1"/>
</dbReference>
<dbReference type="InterPro" id="IPR001406">
    <property type="entry name" value="PsdUridine_synth_TruA"/>
</dbReference>
<name>A0A2N3Q0M7_9PROT</name>
<dbReference type="GO" id="GO:0160147">
    <property type="term" value="F:tRNA pseudouridine(38-40) synthase activity"/>
    <property type="evidence" value="ECO:0007669"/>
    <property type="project" value="UniProtKB-EC"/>
</dbReference>